<evidence type="ECO:0000313" key="1">
    <source>
        <dbReference type="EMBL" id="EUA23341.1"/>
    </source>
</evidence>
<sequence length="44" mass="4854">MLVVTHGNDTPSSGLALLRNDCQNYAHLYAQKRVAQLEALNDGR</sequence>
<name>X7ZWF6_MYCXE</name>
<gene>
    <name evidence="1" type="ORF">I553_5618</name>
</gene>
<protein>
    <submittedName>
        <fullName evidence="1">Uncharacterized protein</fullName>
    </submittedName>
</protein>
<organism evidence="1">
    <name type="scientific">Mycobacterium xenopi 4042</name>
    <dbReference type="NCBI Taxonomy" id="1299334"/>
    <lineage>
        <taxon>Bacteria</taxon>
        <taxon>Bacillati</taxon>
        <taxon>Actinomycetota</taxon>
        <taxon>Actinomycetes</taxon>
        <taxon>Mycobacteriales</taxon>
        <taxon>Mycobacteriaceae</taxon>
        <taxon>Mycobacterium</taxon>
    </lineage>
</organism>
<dbReference type="AlphaFoldDB" id="X7ZWF6"/>
<dbReference type="PATRIC" id="fig|1299334.3.peg.7562"/>
<comment type="caution">
    <text evidence="1">The sequence shown here is derived from an EMBL/GenBank/DDBJ whole genome shotgun (WGS) entry which is preliminary data.</text>
</comment>
<dbReference type="EMBL" id="JAOB01000069">
    <property type="protein sequence ID" value="EUA23341.1"/>
    <property type="molecule type" value="Genomic_DNA"/>
</dbReference>
<accession>X7ZWF6</accession>
<reference evidence="1" key="1">
    <citation type="submission" date="2014-01" db="EMBL/GenBank/DDBJ databases">
        <authorList>
            <person name="Brown-Elliot B."/>
            <person name="Wallace R."/>
            <person name="Lenaerts A."/>
            <person name="Ordway D."/>
            <person name="DeGroote M.A."/>
            <person name="Parker T."/>
            <person name="Sizemore C."/>
            <person name="Tallon L.J."/>
            <person name="Sadzewicz L.K."/>
            <person name="Sengamalay N."/>
            <person name="Fraser C.M."/>
            <person name="Hine E."/>
            <person name="Shefchek K.A."/>
            <person name="Das S.P."/>
            <person name="Tettelin H."/>
        </authorList>
    </citation>
    <scope>NUCLEOTIDE SEQUENCE [LARGE SCALE GENOMIC DNA]</scope>
    <source>
        <strain evidence="1">4042</strain>
    </source>
</reference>
<proteinExistence type="predicted"/>